<evidence type="ECO:0000313" key="3">
    <source>
        <dbReference type="Proteomes" id="UP000037729"/>
    </source>
</evidence>
<feature type="region of interest" description="Disordered" evidence="1">
    <location>
        <begin position="1"/>
        <end position="35"/>
    </location>
</feature>
<evidence type="ECO:0000313" key="2">
    <source>
        <dbReference type="EMBL" id="KOX92447.1"/>
    </source>
</evidence>
<proteinExistence type="predicted"/>
<sequence length="127" mass="14328">MKSGAGSPFEDDFDVDDDAEGNETGEEAKQADQIDTETQVIETANQDTEALPFKYRRDSVQDERSHANFFLRDEAESRVEEIVDTMDDIFASESVYKIDVCEAIVLAANDESRTVEDELRKMGYGMK</sequence>
<dbReference type="AlphaFoldDB" id="A0A0M9AHZ6"/>
<dbReference type="EMBL" id="LIUF01000004">
    <property type="protein sequence ID" value="KOX92447.1"/>
    <property type="molecule type" value="Genomic_DNA"/>
</dbReference>
<name>A0A0M9AHZ6_9EURY</name>
<dbReference type="InterPro" id="IPR058276">
    <property type="entry name" value="DUF7970"/>
</dbReference>
<dbReference type="OrthoDB" id="205962at2157"/>
<organism evidence="2 3">
    <name type="scientific">Haloarcula rubripromontorii</name>
    <dbReference type="NCBI Taxonomy" id="1705562"/>
    <lineage>
        <taxon>Archaea</taxon>
        <taxon>Methanobacteriati</taxon>
        <taxon>Methanobacteriota</taxon>
        <taxon>Stenosarchaea group</taxon>
        <taxon>Halobacteria</taxon>
        <taxon>Halobacteriales</taxon>
        <taxon>Haloarculaceae</taxon>
        <taxon>Haloarcula</taxon>
    </lineage>
</organism>
<gene>
    <name evidence="2" type="ORF">AMS69_13920</name>
</gene>
<dbReference type="Proteomes" id="UP000037729">
    <property type="component" value="Unassembled WGS sequence"/>
</dbReference>
<dbReference type="Pfam" id="PF25925">
    <property type="entry name" value="DUF7970"/>
    <property type="match status" value="1"/>
</dbReference>
<feature type="compositionally biased region" description="Acidic residues" evidence="1">
    <location>
        <begin position="9"/>
        <end position="25"/>
    </location>
</feature>
<comment type="caution">
    <text evidence="2">The sequence shown here is derived from an EMBL/GenBank/DDBJ whole genome shotgun (WGS) entry which is preliminary data.</text>
</comment>
<evidence type="ECO:0000256" key="1">
    <source>
        <dbReference type="SAM" id="MobiDB-lite"/>
    </source>
</evidence>
<dbReference type="PATRIC" id="fig|1705562.3.peg.3385"/>
<dbReference type="RefSeq" id="WP_053968655.1">
    <property type="nucleotide sequence ID" value="NZ_JAWJXX010000008.1"/>
</dbReference>
<keyword evidence="3" id="KW-1185">Reference proteome</keyword>
<accession>A0A0M9AHZ6</accession>
<protein>
    <submittedName>
        <fullName evidence="2">Uncharacterized protein</fullName>
    </submittedName>
</protein>
<reference evidence="2 3" key="1">
    <citation type="submission" date="2015-08" db="EMBL/GenBank/DDBJ databases">
        <title>Genomes of Isolates from Cabo Rojo, PR.</title>
        <authorList>
            <person name="Sanchez-Nieves R.L."/>
            <person name="Montalvo-Rodriguez R."/>
        </authorList>
    </citation>
    <scope>NUCLEOTIDE SEQUENCE [LARGE SCALE GENOMIC DNA]</scope>
    <source>
        <strain evidence="2 3">SL3</strain>
    </source>
</reference>